<sequence length="289" mass="31565">MTRLLLRLSLMAAPLAFAAPASAYWEYGHQTVARIAYANVRPATRARIDRILATAPLLDTPTCPANTIEGASTWADCVKPLKNAEGKSRFGYAYNWHFQDVNICRPFELVSACKDGNCVSAQIEKDVAALRDRRTSAKDRVQALVFLIHFVGDLHQPLHAGEHDDKGGNDVAASYGGYSPARFNLHSIWDGTLAERAITTGPSLVRRYSPAEKARIAAGTVTDWSRESYQVARTVVYPSAFGHDPCDGQPAPAKAVLDNVTIERLVPVARLEVERGGLRLAKLLDRALG</sequence>
<dbReference type="SUPFAM" id="SSF48537">
    <property type="entry name" value="Phospholipase C/P1 nuclease"/>
    <property type="match status" value="1"/>
</dbReference>
<protein>
    <submittedName>
        <fullName evidence="8">S1/P1 Nuclease</fullName>
    </submittedName>
</protein>
<keyword evidence="7" id="KW-0732">Signal</keyword>
<name>A0A1H8IW16_9SPHN</name>
<evidence type="ECO:0000313" key="8">
    <source>
        <dbReference type="EMBL" id="SEN71888.1"/>
    </source>
</evidence>
<dbReference type="RefSeq" id="WP_093666896.1">
    <property type="nucleotide sequence ID" value="NZ_FOCF01000011.1"/>
</dbReference>
<evidence type="ECO:0000256" key="5">
    <source>
        <dbReference type="ARBA" id="ARBA00023157"/>
    </source>
</evidence>
<proteinExistence type="predicted"/>
<evidence type="ECO:0000256" key="3">
    <source>
        <dbReference type="ARBA" id="ARBA00022759"/>
    </source>
</evidence>
<dbReference type="InterPro" id="IPR008947">
    <property type="entry name" value="PLipase_C/P1_nuclease_dom_sf"/>
</dbReference>
<organism evidence="8 9">
    <name type="scientific">Sphingomonas gellani</name>
    <dbReference type="NCBI Taxonomy" id="1166340"/>
    <lineage>
        <taxon>Bacteria</taxon>
        <taxon>Pseudomonadati</taxon>
        <taxon>Pseudomonadota</taxon>
        <taxon>Alphaproteobacteria</taxon>
        <taxon>Sphingomonadales</taxon>
        <taxon>Sphingomonadaceae</taxon>
        <taxon>Sphingomonas</taxon>
    </lineage>
</organism>
<keyword evidence="9" id="KW-1185">Reference proteome</keyword>
<dbReference type="CDD" id="cd11010">
    <property type="entry name" value="S1-P1_nuclease"/>
    <property type="match status" value="1"/>
</dbReference>
<dbReference type="InterPro" id="IPR003154">
    <property type="entry name" value="S1/P1nuclease"/>
</dbReference>
<evidence type="ECO:0000256" key="6">
    <source>
        <dbReference type="ARBA" id="ARBA00023180"/>
    </source>
</evidence>
<reference evidence="9" key="1">
    <citation type="submission" date="2016-10" db="EMBL/GenBank/DDBJ databases">
        <authorList>
            <person name="Varghese N."/>
            <person name="Submissions S."/>
        </authorList>
    </citation>
    <scope>NUCLEOTIDE SEQUENCE [LARGE SCALE GENOMIC DNA]</scope>
    <source>
        <strain evidence="9">S6-262</strain>
    </source>
</reference>
<evidence type="ECO:0000256" key="2">
    <source>
        <dbReference type="ARBA" id="ARBA00022723"/>
    </source>
</evidence>
<dbReference type="Gene3D" id="1.10.575.10">
    <property type="entry name" value="P1 Nuclease"/>
    <property type="match status" value="1"/>
</dbReference>
<dbReference type="GO" id="GO:0003676">
    <property type="term" value="F:nucleic acid binding"/>
    <property type="evidence" value="ECO:0007669"/>
    <property type="project" value="InterPro"/>
</dbReference>
<dbReference type="Proteomes" id="UP000199206">
    <property type="component" value="Unassembled WGS sequence"/>
</dbReference>
<dbReference type="GO" id="GO:0004519">
    <property type="term" value="F:endonuclease activity"/>
    <property type="evidence" value="ECO:0007669"/>
    <property type="project" value="UniProtKB-KW"/>
</dbReference>
<dbReference type="GO" id="GO:0006308">
    <property type="term" value="P:DNA catabolic process"/>
    <property type="evidence" value="ECO:0007669"/>
    <property type="project" value="InterPro"/>
</dbReference>
<keyword evidence="3" id="KW-0255">Endonuclease</keyword>
<dbReference type="PANTHER" id="PTHR33146">
    <property type="entry name" value="ENDONUCLEASE 4"/>
    <property type="match status" value="1"/>
</dbReference>
<evidence type="ECO:0000256" key="1">
    <source>
        <dbReference type="ARBA" id="ARBA00022722"/>
    </source>
</evidence>
<feature type="signal peptide" evidence="7">
    <location>
        <begin position="1"/>
        <end position="23"/>
    </location>
</feature>
<dbReference type="AlphaFoldDB" id="A0A1H8IW16"/>
<feature type="chain" id="PRO_5011680330" evidence="7">
    <location>
        <begin position="24"/>
        <end position="289"/>
    </location>
</feature>
<keyword evidence="1" id="KW-0540">Nuclease</keyword>
<gene>
    <name evidence="8" type="ORF">SAMN05192583_3380</name>
</gene>
<dbReference type="Pfam" id="PF02265">
    <property type="entry name" value="S1-P1_nuclease"/>
    <property type="match status" value="1"/>
</dbReference>
<dbReference type="GO" id="GO:0016788">
    <property type="term" value="F:hydrolase activity, acting on ester bonds"/>
    <property type="evidence" value="ECO:0007669"/>
    <property type="project" value="InterPro"/>
</dbReference>
<evidence type="ECO:0000256" key="7">
    <source>
        <dbReference type="SAM" id="SignalP"/>
    </source>
</evidence>
<dbReference type="PANTHER" id="PTHR33146:SF26">
    <property type="entry name" value="ENDONUCLEASE 4"/>
    <property type="match status" value="1"/>
</dbReference>
<dbReference type="GO" id="GO:0046872">
    <property type="term" value="F:metal ion binding"/>
    <property type="evidence" value="ECO:0007669"/>
    <property type="project" value="UniProtKB-KW"/>
</dbReference>
<evidence type="ECO:0000313" key="9">
    <source>
        <dbReference type="Proteomes" id="UP000199206"/>
    </source>
</evidence>
<keyword evidence="4" id="KW-0378">Hydrolase</keyword>
<keyword evidence="6" id="KW-0325">Glycoprotein</keyword>
<dbReference type="STRING" id="1166340.SAMN05192583_3380"/>
<keyword evidence="2" id="KW-0479">Metal-binding</keyword>
<dbReference type="EMBL" id="FOCF01000011">
    <property type="protein sequence ID" value="SEN71888.1"/>
    <property type="molecule type" value="Genomic_DNA"/>
</dbReference>
<accession>A0A1H8IW16</accession>
<evidence type="ECO:0000256" key="4">
    <source>
        <dbReference type="ARBA" id="ARBA00022801"/>
    </source>
</evidence>
<keyword evidence="5" id="KW-1015">Disulfide bond</keyword>
<dbReference type="OrthoDB" id="267579at2"/>